<dbReference type="EMBL" id="FQZE01000037">
    <property type="protein sequence ID" value="SHJ88175.1"/>
    <property type="molecule type" value="Genomic_DNA"/>
</dbReference>
<protein>
    <submittedName>
        <fullName evidence="1">Uncharacterized protein</fullName>
    </submittedName>
</protein>
<sequence length="148" mass="17653">MEEFKMKTERNLFQEWLESQSLFTNCCKVTETGKVLWNEGEIIIDLEKLGHRSVLIDKKIRFLRFQENEIKETNYSEIKDLILERMNCTGSQKERMHLIRNNLFFAEDLLKNLKEAIPERAVDNSLEFYNDEGIFTVTKDGTFIDYWA</sequence>
<dbReference type="AlphaFoldDB" id="A0A1M6MXJ8"/>
<name>A0A1M6MXJ8_9BACT</name>
<proteinExistence type="predicted"/>
<evidence type="ECO:0000313" key="1">
    <source>
        <dbReference type="EMBL" id="SHJ88175.1"/>
    </source>
</evidence>
<accession>A0A1M6MXJ8</accession>
<gene>
    <name evidence="1" type="ORF">SAMN05444280_1379</name>
</gene>
<reference evidence="1 2" key="1">
    <citation type="submission" date="2016-11" db="EMBL/GenBank/DDBJ databases">
        <authorList>
            <person name="Jaros S."/>
            <person name="Januszkiewicz K."/>
            <person name="Wedrychowicz H."/>
        </authorList>
    </citation>
    <scope>NUCLEOTIDE SEQUENCE [LARGE SCALE GENOMIC DNA]</scope>
    <source>
        <strain evidence="1 2">DSM 27063</strain>
    </source>
</reference>
<evidence type="ECO:0000313" key="2">
    <source>
        <dbReference type="Proteomes" id="UP000184050"/>
    </source>
</evidence>
<dbReference type="STRING" id="1168035.SAMN05444280_1379"/>
<keyword evidence="2" id="KW-1185">Reference proteome</keyword>
<organism evidence="1 2">
    <name type="scientific">Tangfeifania diversioriginum</name>
    <dbReference type="NCBI Taxonomy" id="1168035"/>
    <lineage>
        <taxon>Bacteria</taxon>
        <taxon>Pseudomonadati</taxon>
        <taxon>Bacteroidota</taxon>
        <taxon>Bacteroidia</taxon>
        <taxon>Marinilabiliales</taxon>
        <taxon>Prolixibacteraceae</taxon>
        <taxon>Tangfeifania</taxon>
    </lineage>
</organism>
<dbReference type="Proteomes" id="UP000184050">
    <property type="component" value="Unassembled WGS sequence"/>
</dbReference>